<dbReference type="Proteomes" id="UP000232323">
    <property type="component" value="Unassembled WGS sequence"/>
</dbReference>
<keyword evidence="9" id="KW-1185">Reference proteome</keyword>
<feature type="region of interest" description="Disordered" evidence="6">
    <location>
        <begin position="362"/>
        <end position="388"/>
    </location>
</feature>
<gene>
    <name evidence="8" type="ORF">CEUSTIGMA_g9278.t1</name>
</gene>
<proteinExistence type="inferred from homology"/>
<dbReference type="AlphaFoldDB" id="A0A250XGD8"/>
<feature type="compositionally biased region" description="Low complexity" evidence="6">
    <location>
        <begin position="431"/>
        <end position="441"/>
    </location>
</feature>
<organism evidence="8 9">
    <name type="scientific">Chlamydomonas eustigma</name>
    <dbReference type="NCBI Taxonomy" id="1157962"/>
    <lineage>
        <taxon>Eukaryota</taxon>
        <taxon>Viridiplantae</taxon>
        <taxon>Chlorophyta</taxon>
        <taxon>core chlorophytes</taxon>
        <taxon>Chlorophyceae</taxon>
        <taxon>CS clade</taxon>
        <taxon>Chlamydomonadales</taxon>
        <taxon>Chlamydomonadaceae</taxon>
        <taxon>Chlamydomonas</taxon>
    </lineage>
</organism>
<evidence type="ECO:0000256" key="5">
    <source>
        <dbReference type="ARBA" id="ARBA00023242"/>
    </source>
</evidence>
<evidence type="ECO:0000313" key="9">
    <source>
        <dbReference type="Proteomes" id="UP000232323"/>
    </source>
</evidence>
<evidence type="ECO:0000259" key="7">
    <source>
        <dbReference type="Pfam" id="PF05236"/>
    </source>
</evidence>
<dbReference type="GO" id="GO:0016251">
    <property type="term" value="F:RNA polymerase II general transcription initiation factor activity"/>
    <property type="evidence" value="ECO:0007669"/>
    <property type="project" value="TreeGrafter"/>
</dbReference>
<feature type="compositionally biased region" description="Acidic residues" evidence="6">
    <location>
        <begin position="475"/>
        <end position="488"/>
    </location>
</feature>
<sequence length="598" mass="62541">MQVVSASSGYITGDNAVMFLLQASISTSATSCKSHGASRYGSSSTASERISSGVQMVQAAAPPSQKPYDASAMGVQMVPAAMPQVPVGTAYPSTQNPQHAALQQQQQQQHRQNVQAQIDRAKQLQQQQQSQIQPQKLKNLDHCVKHLMSLPEEKRKEMLIQDPELKRLIQETLLQNKRQRTDEGVSAPDSATTASTLPSTLPTGTSTNQTARTADNDDITKTDNAVTDALAGVFNVEEEHEQLLSTVVKTAAFRPRVQEEHVLNQGPLLKKAEAVAHRHGLKGVDPTCFSYLAEAMETHLVGLLKAMSRVSAQRNDPSRDLPGMSRTGFNLKGALAAISRADRSLREQKAAAEQEKLLQQAASKSKKLGEEQKAQIQQAKEAKQKTQQLEGARNVLGGAFAFRKKGGGGLFGQKGGAKASGKKEGAGKGSGQAASKAAGKGEAAGGGHAKAAAAASGPLKTSAAQGNASVKAESVDNDLDDDEDEEMEDVKSDSDNLGAAAAAAAAAKLAEESMSTSGATPAAGSKPAGVAPPAVKTPSVTAGAAAGGRPNGIIVMTCKDLAAAMEKDVLLCRHPLLYRIHSEVVLPKLETTAPPPTA</sequence>
<dbReference type="Pfam" id="PF05236">
    <property type="entry name" value="TAF4"/>
    <property type="match status" value="1"/>
</dbReference>
<dbReference type="InterPro" id="IPR007900">
    <property type="entry name" value="TAF4_C"/>
</dbReference>
<dbReference type="OrthoDB" id="548340at2759"/>
<evidence type="ECO:0000256" key="6">
    <source>
        <dbReference type="SAM" id="MobiDB-lite"/>
    </source>
</evidence>
<dbReference type="CDD" id="cd08045">
    <property type="entry name" value="HFD_TAF4"/>
    <property type="match status" value="1"/>
</dbReference>
<comment type="caution">
    <text evidence="8">The sequence shown here is derived from an EMBL/GenBank/DDBJ whole genome shotgun (WGS) entry which is preliminary data.</text>
</comment>
<dbReference type="InterPro" id="IPR045144">
    <property type="entry name" value="TAF4"/>
</dbReference>
<evidence type="ECO:0000256" key="1">
    <source>
        <dbReference type="ARBA" id="ARBA00004123"/>
    </source>
</evidence>
<feature type="region of interest" description="Disordered" evidence="6">
    <location>
        <begin position="174"/>
        <end position="220"/>
    </location>
</feature>
<comment type="similarity">
    <text evidence="2">Belongs to the TAF4 family.</text>
</comment>
<dbReference type="EMBL" id="BEGY01000071">
    <property type="protein sequence ID" value="GAX81850.1"/>
    <property type="molecule type" value="Genomic_DNA"/>
</dbReference>
<keyword evidence="5" id="KW-0539">Nucleus</keyword>
<reference evidence="8 9" key="1">
    <citation type="submission" date="2017-08" db="EMBL/GenBank/DDBJ databases">
        <title>Acidophilic green algal genome provides insights into adaptation to an acidic environment.</title>
        <authorList>
            <person name="Hirooka S."/>
            <person name="Hirose Y."/>
            <person name="Kanesaki Y."/>
            <person name="Higuchi S."/>
            <person name="Fujiwara T."/>
            <person name="Onuma R."/>
            <person name="Era A."/>
            <person name="Ohbayashi R."/>
            <person name="Uzuka A."/>
            <person name="Nozaki H."/>
            <person name="Yoshikawa H."/>
            <person name="Miyagishima S.Y."/>
        </authorList>
    </citation>
    <scope>NUCLEOTIDE SEQUENCE [LARGE SCALE GENOMIC DNA]</scope>
    <source>
        <strain evidence="8 9">NIES-2499</strain>
    </source>
</reference>
<dbReference type="GO" id="GO:0005669">
    <property type="term" value="C:transcription factor TFIID complex"/>
    <property type="evidence" value="ECO:0007669"/>
    <property type="project" value="InterPro"/>
</dbReference>
<evidence type="ECO:0000256" key="2">
    <source>
        <dbReference type="ARBA" id="ARBA00006178"/>
    </source>
</evidence>
<dbReference type="PANTHER" id="PTHR15138:SF14">
    <property type="entry name" value="TRANSCRIPTION INITIATION FACTOR TFIID SUBUNIT 4"/>
    <property type="match status" value="1"/>
</dbReference>
<evidence type="ECO:0000256" key="3">
    <source>
        <dbReference type="ARBA" id="ARBA00023015"/>
    </source>
</evidence>
<feature type="compositionally biased region" description="Low complexity" evidence="6">
    <location>
        <begin position="95"/>
        <end position="134"/>
    </location>
</feature>
<dbReference type="PANTHER" id="PTHR15138">
    <property type="entry name" value="TRANSCRIPTION INITIATION FACTOR TFIID SUBUNIT 4"/>
    <property type="match status" value="1"/>
</dbReference>
<feature type="region of interest" description="Disordered" evidence="6">
    <location>
        <begin position="411"/>
        <end position="444"/>
    </location>
</feature>
<evidence type="ECO:0000256" key="4">
    <source>
        <dbReference type="ARBA" id="ARBA00023163"/>
    </source>
</evidence>
<dbReference type="GO" id="GO:0003677">
    <property type="term" value="F:DNA binding"/>
    <property type="evidence" value="ECO:0007669"/>
    <property type="project" value="TreeGrafter"/>
</dbReference>
<feature type="region of interest" description="Disordered" evidence="6">
    <location>
        <begin position="88"/>
        <end position="134"/>
    </location>
</feature>
<feature type="domain" description="Transcription initiation factor TFIID component TAF4 C-terminal" evidence="7">
    <location>
        <begin position="229"/>
        <end position="438"/>
    </location>
</feature>
<feature type="compositionally biased region" description="Low complexity" evidence="6">
    <location>
        <begin position="186"/>
        <end position="207"/>
    </location>
</feature>
<dbReference type="GO" id="GO:0006367">
    <property type="term" value="P:transcription initiation at RNA polymerase II promoter"/>
    <property type="evidence" value="ECO:0007669"/>
    <property type="project" value="TreeGrafter"/>
</dbReference>
<comment type="subcellular location">
    <subcellularLocation>
        <location evidence="1">Nucleus</location>
    </subcellularLocation>
</comment>
<feature type="region of interest" description="Disordered" evidence="6">
    <location>
        <begin position="516"/>
        <end position="546"/>
    </location>
</feature>
<accession>A0A250XGD8</accession>
<feature type="region of interest" description="Disordered" evidence="6">
    <location>
        <begin position="456"/>
        <end position="496"/>
    </location>
</feature>
<keyword evidence="4" id="KW-0804">Transcription</keyword>
<dbReference type="STRING" id="1157962.A0A250XGD8"/>
<protein>
    <recommendedName>
        <fullName evidence="7">Transcription initiation factor TFIID component TAF4 C-terminal domain-containing protein</fullName>
    </recommendedName>
</protein>
<name>A0A250XGD8_9CHLO</name>
<evidence type="ECO:0000313" key="8">
    <source>
        <dbReference type="EMBL" id="GAX81850.1"/>
    </source>
</evidence>
<keyword evidence="3" id="KW-0805">Transcription regulation</keyword>